<evidence type="ECO:0000313" key="1">
    <source>
        <dbReference type="EMBL" id="JAH07336.1"/>
    </source>
</evidence>
<dbReference type="EMBL" id="GBXM01101241">
    <property type="protein sequence ID" value="JAH07336.1"/>
    <property type="molecule type" value="Transcribed_RNA"/>
</dbReference>
<organism evidence="1">
    <name type="scientific">Anguilla anguilla</name>
    <name type="common">European freshwater eel</name>
    <name type="synonym">Muraena anguilla</name>
    <dbReference type="NCBI Taxonomy" id="7936"/>
    <lineage>
        <taxon>Eukaryota</taxon>
        <taxon>Metazoa</taxon>
        <taxon>Chordata</taxon>
        <taxon>Craniata</taxon>
        <taxon>Vertebrata</taxon>
        <taxon>Euteleostomi</taxon>
        <taxon>Actinopterygii</taxon>
        <taxon>Neopterygii</taxon>
        <taxon>Teleostei</taxon>
        <taxon>Anguilliformes</taxon>
        <taxon>Anguillidae</taxon>
        <taxon>Anguilla</taxon>
    </lineage>
</organism>
<reference evidence="1" key="2">
    <citation type="journal article" date="2015" name="Fish Shellfish Immunol.">
        <title>Early steps in the European eel (Anguilla anguilla)-Vibrio vulnificus interaction in the gills: Role of the RtxA13 toxin.</title>
        <authorList>
            <person name="Callol A."/>
            <person name="Pajuelo D."/>
            <person name="Ebbesson L."/>
            <person name="Teles M."/>
            <person name="MacKenzie S."/>
            <person name="Amaro C."/>
        </authorList>
    </citation>
    <scope>NUCLEOTIDE SEQUENCE</scope>
</reference>
<proteinExistence type="predicted"/>
<reference evidence="1" key="1">
    <citation type="submission" date="2014-11" db="EMBL/GenBank/DDBJ databases">
        <authorList>
            <person name="Amaro Gonzalez C."/>
        </authorList>
    </citation>
    <scope>NUCLEOTIDE SEQUENCE</scope>
</reference>
<protein>
    <submittedName>
        <fullName evidence="1">Uncharacterized protein</fullName>
    </submittedName>
</protein>
<accession>A0A0E9PRU9</accession>
<dbReference type="AlphaFoldDB" id="A0A0E9PRU9"/>
<sequence>METICFPHSRKRSEFTHPLSETLTVVIVGAPNSQSALSPFALSMMSMGLFPRRR</sequence>
<name>A0A0E9PRU9_ANGAN</name>